<keyword evidence="2" id="KW-1185">Reference proteome</keyword>
<dbReference type="OrthoDB" id="6684064at2"/>
<accession>A0A1S8Y776</accession>
<dbReference type="RefSeq" id="WP_078005080.1">
    <property type="nucleotide sequence ID" value="NZ_MRUL01000034.1"/>
</dbReference>
<comment type="caution">
    <text evidence="1">The sequence shown here is derived from an EMBL/GenBank/DDBJ whole genome shotgun (WGS) entry which is preliminary data.</text>
</comment>
<dbReference type="STRING" id="1926881.BTJ39_23390"/>
<gene>
    <name evidence="1" type="ORF">BTJ39_23390</name>
</gene>
<dbReference type="EMBL" id="MRUL01000034">
    <property type="protein sequence ID" value="OON34712.1"/>
    <property type="molecule type" value="Genomic_DNA"/>
</dbReference>
<proteinExistence type="predicted"/>
<organism evidence="1 2">
    <name type="scientific">Izhakiella australiensis</name>
    <dbReference type="NCBI Taxonomy" id="1926881"/>
    <lineage>
        <taxon>Bacteria</taxon>
        <taxon>Pseudomonadati</taxon>
        <taxon>Pseudomonadota</taxon>
        <taxon>Gammaproteobacteria</taxon>
        <taxon>Enterobacterales</taxon>
        <taxon>Erwiniaceae</taxon>
        <taxon>Izhakiella</taxon>
    </lineage>
</organism>
<protein>
    <submittedName>
        <fullName evidence="1">Uncharacterized protein</fullName>
    </submittedName>
</protein>
<evidence type="ECO:0000313" key="2">
    <source>
        <dbReference type="Proteomes" id="UP000190667"/>
    </source>
</evidence>
<evidence type="ECO:0000313" key="1">
    <source>
        <dbReference type="EMBL" id="OON34712.1"/>
    </source>
</evidence>
<reference evidence="1 2" key="1">
    <citation type="submission" date="2016-12" db="EMBL/GenBank/DDBJ databases">
        <title>Izhakiella australiana sp. nov. of genus Izhakiella isolated from Australian desert.</title>
        <authorList>
            <person name="Ji M."/>
        </authorList>
    </citation>
    <scope>NUCLEOTIDE SEQUENCE [LARGE SCALE GENOMIC DNA]</scope>
    <source>
        <strain evidence="1 2">D4N98</strain>
    </source>
</reference>
<dbReference type="AlphaFoldDB" id="A0A1S8Y776"/>
<name>A0A1S8Y776_9GAMM</name>
<dbReference type="Proteomes" id="UP000190667">
    <property type="component" value="Unassembled WGS sequence"/>
</dbReference>
<sequence>MKTATFDPEPVIRDRRGFGTHPALQGLTPGEFAAFLHQHRLQCEVSVMQYDDPAAWLAWDAGGRGNVRHWQPVAPDEDAWFIGSIHDPGDGPVCFWLRSY</sequence>